<organism evidence="2 3">
    <name type="scientific">Oldenlandia corymbosa var. corymbosa</name>
    <dbReference type="NCBI Taxonomy" id="529605"/>
    <lineage>
        <taxon>Eukaryota</taxon>
        <taxon>Viridiplantae</taxon>
        <taxon>Streptophyta</taxon>
        <taxon>Embryophyta</taxon>
        <taxon>Tracheophyta</taxon>
        <taxon>Spermatophyta</taxon>
        <taxon>Magnoliopsida</taxon>
        <taxon>eudicotyledons</taxon>
        <taxon>Gunneridae</taxon>
        <taxon>Pentapetalae</taxon>
        <taxon>asterids</taxon>
        <taxon>lamiids</taxon>
        <taxon>Gentianales</taxon>
        <taxon>Rubiaceae</taxon>
        <taxon>Rubioideae</taxon>
        <taxon>Spermacoceae</taxon>
        <taxon>Hedyotis-Oldenlandia complex</taxon>
        <taxon>Oldenlandia</taxon>
    </lineage>
</organism>
<proteinExistence type="predicted"/>
<dbReference type="EMBL" id="OX459122">
    <property type="protein sequence ID" value="CAI9105782.1"/>
    <property type="molecule type" value="Genomic_DNA"/>
</dbReference>
<name>A0AAV1DG30_OLDCO</name>
<dbReference type="Proteomes" id="UP001161247">
    <property type="component" value="Chromosome 5"/>
</dbReference>
<reference evidence="2" key="1">
    <citation type="submission" date="2023-03" db="EMBL/GenBank/DDBJ databases">
        <authorList>
            <person name="Julca I."/>
        </authorList>
    </citation>
    <scope>NUCLEOTIDE SEQUENCE</scope>
</reference>
<gene>
    <name evidence="2" type="ORF">OLC1_LOCUS14404</name>
</gene>
<accession>A0AAV1DG30</accession>
<evidence type="ECO:0000313" key="3">
    <source>
        <dbReference type="Proteomes" id="UP001161247"/>
    </source>
</evidence>
<sequence>MDKKDGIHGTNLLDVKNEGTKSRPSTSTGFEDSKATATEFEGLKFYGIGQADAMVSKQKSKAGEVVMEEPVLGEDPKDAKQETEVNDVGENMDKSDGIYGNKLFDAKNVDTDSSTWSTSCGLEDTSKVFAIDFSGQKLFSIFRQLLGSLKVNK</sequence>
<dbReference type="AlphaFoldDB" id="A0AAV1DG30"/>
<evidence type="ECO:0000256" key="1">
    <source>
        <dbReference type="SAM" id="MobiDB-lite"/>
    </source>
</evidence>
<feature type="compositionally biased region" description="Basic and acidic residues" evidence="1">
    <location>
        <begin position="74"/>
        <end position="83"/>
    </location>
</feature>
<feature type="region of interest" description="Disordered" evidence="1">
    <location>
        <begin position="1"/>
        <end position="34"/>
    </location>
</feature>
<feature type="region of interest" description="Disordered" evidence="1">
    <location>
        <begin position="58"/>
        <end position="94"/>
    </location>
</feature>
<protein>
    <submittedName>
        <fullName evidence="2">OLC1v1004795C2</fullName>
    </submittedName>
</protein>
<evidence type="ECO:0000313" key="2">
    <source>
        <dbReference type="EMBL" id="CAI9105782.1"/>
    </source>
</evidence>
<keyword evidence="3" id="KW-1185">Reference proteome</keyword>